<feature type="domain" description="Ice-binding protein C-terminal" evidence="1">
    <location>
        <begin position="393"/>
        <end position="417"/>
    </location>
</feature>
<organism evidence="3 4">
    <name type="scientific">Roseateles toxinivorans</name>
    <dbReference type="NCBI Taxonomy" id="270368"/>
    <lineage>
        <taxon>Bacteria</taxon>
        <taxon>Pseudomonadati</taxon>
        <taxon>Pseudomonadota</taxon>
        <taxon>Betaproteobacteria</taxon>
        <taxon>Burkholderiales</taxon>
        <taxon>Sphaerotilaceae</taxon>
        <taxon>Roseateles</taxon>
    </lineage>
</organism>
<proteinExistence type="predicted"/>
<dbReference type="EMBL" id="SNXS01000001">
    <property type="protein sequence ID" value="TDP74031.1"/>
    <property type="molecule type" value="Genomic_DNA"/>
</dbReference>
<protein>
    <submittedName>
        <fullName evidence="3">Putative secreted protein with PEP-CTERM sorting signal</fullName>
    </submittedName>
</protein>
<dbReference type="InterPro" id="IPR011041">
    <property type="entry name" value="Quinoprot_gluc/sorb_DH_b-prop"/>
</dbReference>
<accession>A0A4R6QRU6</accession>
<dbReference type="Pfam" id="PF07995">
    <property type="entry name" value="GSDH"/>
    <property type="match status" value="1"/>
</dbReference>
<dbReference type="InterPro" id="IPR011042">
    <property type="entry name" value="6-blade_b-propeller_TolB-like"/>
</dbReference>
<dbReference type="Pfam" id="PF07589">
    <property type="entry name" value="PEP-CTERM"/>
    <property type="match status" value="1"/>
</dbReference>
<dbReference type="RefSeq" id="WP_133699658.1">
    <property type="nucleotide sequence ID" value="NZ_SNXS01000001.1"/>
</dbReference>
<dbReference type="SUPFAM" id="SSF50952">
    <property type="entry name" value="Soluble quinoprotein glucose dehydrogenase"/>
    <property type="match status" value="1"/>
</dbReference>
<dbReference type="AlphaFoldDB" id="A0A4R6QRU6"/>
<sequence>MAFSLRPLHHLHSLLGSVLLAAAGAVHALGGQMVVSAGLTQPLHISAPAGDDRLFVLEKGGLVRIVSGGVLQATPFLDLSAVVATGGERGLLGLAFDPGYASNGRFYVNYIDKTSLNTVVARYQVAAPGANVANAGSAQTILSFAQPAFSNHKGGWIAFRPGDDQNLYIATGDGGDSNDPLNNAQNGSSLLGKMLRIDVSGNTAGYTVAASNPFVGSASTREEIWALGLRNPFRNSFDRSNGDFWIADVGQGQREEINFEAGGSAGGLNYGWRLREGTIATPGVGGNAPGLTDPVFDYAHLNVAGGLGDSIIGGYVYRGPSIAGADGRYFFGDFVSDRIFSFAVGAGGTPMDLRDDTNAFLGGTGLSGLDSFGEDGSGRLYAVGINGVVVRMVPEPHTYGLMLAGLVALGWVARSRRG</sequence>
<evidence type="ECO:0000313" key="3">
    <source>
        <dbReference type="EMBL" id="TDP74031.1"/>
    </source>
</evidence>
<name>A0A4R6QRU6_9BURK</name>
<evidence type="ECO:0000259" key="1">
    <source>
        <dbReference type="Pfam" id="PF07589"/>
    </source>
</evidence>
<keyword evidence="4" id="KW-1185">Reference proteome</keyword>
<comment type="caution">
    <text evidence="3">The sequence shown here is derived from an EMBL/GenBank/DDBJ whole genome shotgun (WGS) entry which is preliminary data.</text>
</comment>
<feature type="domain" description="Glucose/Sorbosone dehydrogenase" evidence="2">
    <location>
        <begin position="41"/>
        <end position="344"/>
    </location>
</feature>
<dbReference type="InterPro" id="IPR012938">
    <property type="entry name" value="Glc/Sorbosone_DH"/>
</dbReference>
<dbReference type="PANTHER" id="PTHR19328">
    <property type="entry name" value="HEDGEHOG-INTERACTING PROTEIN"/>
    <property type="match status" value="1"/>
</dbReference>
<dbReference type="Gene3D" id="2.120.10.30">
    <property type="entry name" value="TolB, C-terminal domain"/>
    <property type="match status" value="1"/>
</dbReference>
<dbReference type="Proteomes" id="UP000295361">
    <property type="component" value="Unassembled WGS sequence"/>
</dbReference>
<dbReference type="NCBIfam" id="TIGR02595">
    <property type="entry name" value="PEP_CTERM"/>
    <property type="match status" value="1"/>
</dbReference>
<dbReference type="InParanoid" id="A0A4R6QRU6"/>
<evidence type="ECO:0000259" key="2">
    <source>
        <dbReference type="Pfam" id="PF07995"/>
    </source>
</evidence>
<gene>
    <name evidence="3" type="ORF">DES47_10177</name>
</gene>
<evidence type="ECO:0000313" key="4">
    <source>
        <dbReference type="Proteomes" id="UP000295361"/>
    </source>
</evidence>
<dbReference type="InterPro" id="IPR013424">
    <property type="entry name" value="Ice-binding_C"/>
</dbReference>
<dbReference type="PANTHER" id="PTHR19328:SF75">
    <property type="entry name" value="ALDOSE SUGAR DEHYDROGENASE YLII"/>
    <property type="match status" value="1"/>
</dbReference>
<reference evidence="3 4" key="1">
    <citation type="submission" date="2019-03" db="EMBL/GenBank/DDBJ databases">
        <title>Genomic Encyclopedia of Type Strains, Phase IV (KMG-IV): sequencing the most valuable type-strain genomes for metagenomic binning, comparative biology and taxonomic classification.</title>
        <authorList>
            <person name="Goeker M."/>
        </authorList>
    </citation>
    <scope>NUCLEOTIDE SEQUENCE [LARGE SCALE GENOMIC DNA]</scope>
    <source>
        <strain evidence="3 4">DSM 16998</strain>
    </source>
</reference>
<dbReference type="OrthoDB" id="9770043at2"/>